<feature type="domain" description="SnoaL-like" evidence="1">
    <location>
        <begin position="13"/>
        <end position="134"/>
    </location>
</feature>
<sequence>MSDLADLQRDVRYLLDRTAILDCIAAHARGCDRHDADLLCSTYHDDGIDEHGTTVNSGPDYAQWANTVHAATSRAHTHNVTTHLCEIDGDTAHCESYVLVGLLGPDASTVQLMSGRYIDRLEKRDGTWRIAVRRSTVEWSAAADASILASPYFLRQGFATGTRDTDDLSYRRPLLADTPAPARWT</sequence>
<dbReference type="EMBL" id="AZXY01000012">
    <property type="protein sequence ID" value="KSZ56892.1"/>
    <property type="molecule type" value="Genomic_DNA"/>
</dbReference>
<reference evidence="3" key="1">
    <citation type="submission" date="2015-01" db="EMBL/GenBank/DDBJ databases">
        <title>Draft genome sequence of Rhodococcus pyridinivorans strain KG-16, a hydrocarbon-degrading bacterium.</title>
        <authorList>
            <person name="Aggarwal R.K."/>
            <person name="Dawar C."/>
        </authorList>
    </citation>
    <scope>NUCLEOTIDE SEQUENCE [LARGE SCALE GENOMIC DNA]</scope>
    <source>
        <strain evidence="3">KG-16</strain>
    </source>
</reference>
<comment type="caution">
    <text evidence="2">The sequence shown here is derived from an EMBL/GenBank/DDBJ whole genome shotgun (WGS) entry which is preliminary data.</text>
</comment>
<evidence type="ECO:0000313" key="2">
    <source>
        <dbReference type="EMBL" id="KSZ56892.1"/>
    </source>
</evidence>
<evidence type="ECO:0000313" key="3">
    <source>
        <dbReference type="Proteomes" id="UP000053060"/>
    </source>
</evidence>
<dbReference type="InterPro" id="IPR037401">
    <property type="entry name" value="SnoaL-like"/>
</dbReference>
<reference evidence="2 3" key="2">
    <citation type="journal article" date="2016" name="Genome Announc.">
        <title>Draft Genome Sequence of a Versatile Hydrocarbon-Degrading Bacterium, Rhodococcus pyridinivorans Strain KG-16, Collected from Oil Fields in India.</title>
        <authorList>
            <person name="Aggarwal R.K."/>
            <person name="Dawar C."/>
            <person name="Phanindranath R."/>
            <person name="Mutnuri L."/>
            <person name="Dayal A.M."/>
        </authorList>
    </citation>
    <scope>NUCLEOTIDE SEQUENCE [LARGE SCALE GENOMIC DNA]</scope>
    <source>
        <strain evidence="2 3">KG-16</strain>
    </source>
</reference>
<gene>
    <name evidence="2" type="ORF">Z045_21025</name>
</gene>
<protein>
    <recommendedName>
        <fullName evidence="1">SnoaL-like domain-containing protein</fullName>
    </recommendedName>
</protein>
<dbReference type="PATRIC" id="fig|1441730.3.peg.4402"/>
<dbReference type="Gene3D" id="3.10.450.50">
    <property type="match status" value="1"/>
</dbReference>
<proteinExistence type="predicted"/>
<dbReference type="Pfam" id="PF13577">
    <property type="entry name" value="SnoaL_4"/>
    <property type="match status" value="1"/>
</dbReference>
<evidence type="ECO:0000259" key="1">
    <source>
        <dbReference type="Pfam" id="PF13577"/>
    </source>
</evidence>
<dbReference type="RefSeq" id="WP_060653666.1">
    <property type="nucleotide sequence ID" value="NZ_AZXY01000012.1"/>
</dbReference>
<dbReference type="AlphaFoldDB" id="A0A0V9UG32"/>
<organism evidence="2 3">
    <name type="scientific">Rhodococcus pyridinivorans KG-16</name>
    <dbReference type="NCBI Taxonomy" id="1441730"/>
    <lineage>
        <taxon>Bacteria</taxon>
        <taxon>Bacillati</taxon>
        <taxon>Actinomycetota</taxon>
        <taxon>Actinomycetes</taxon>
        <taxon>Mycobacteriales</taxon>
        <taxon>Nocardiaceae</taxon>
        <taxon>Rhodococcus</taxon>
    </lineage>
</organism>
<name>A0A0V9UG32_9NOCA</name>
<dbReference type="InterPro" id="IPR032710">
    <property type="entry name" value="NTF2-like_dom_sf"/>
</dbReference>
<dbReference type="Proteomes" id="UP000053060">
    <property type="component" value="Unassembled WGS sequence"/>
</dbReference>
<accession>A0A0V9UG32</accession>
<dbReference type="CDD" id="cd00531">
    <property type="entry name" value="NTF2_like"/>
    <property type="match status" value="1"/>
</dbReference>
<dbReference type="SUPFAM" id="SSF54427">
    <property type="entry name" value="NTF2-like"/>
    <property type="match status" value="1"/>
</dbReference>